<dbReference type="GO" id="GO:0045746">
    <property type="term" value="P:negative regulation of Notch signaling pathway"/>
    <property type="evidence" value="ECO:0007669"/>
    <property type="project" value="Ensembl"/>
</dbReference>
<dbReference type="InterPro" id="IPR020479">
    <property type="entry name" value="HD_metazoa"/>
</dbReference>
<comment type="subcellular location">
    <subcellularLocation>
        <location evidence="1 10 11">Nucleus</location>
    </subcellularLocation>
</comment>
<keyword evidence="4 10" id="KW-0238">DNA-binding</keyword>
<dbReference type="PRINTS" id="PR00031">
    <property type="entry name" value="HTHREPRESSR"/>
</dbReference>
<name>A0A8D2HJD9_UROPR</name>
<dbReference type="GO" id="GO:0051402">
    <property type="term" value="P:neuron apoptotic process"/>
    <property type="evidence" value="ECO:0007669"/>
    <property type="project" value="Ensembl"/>
</dbReference>
<dbReference type="GO" id="GO:0048706">
    <property type="term" value="P:embryonic skeletal system development"/>
    <property type="evidence" value="ECO:0007669"/>
    <property type="project" value="Ensembl"/>
</dbReference>
<dbReference type="GeneTree" id="ENSGT00940000160029"/>
<dbReference type="InterPro" id="IPR000047">
    <property type="entry name" value="HTH_motif"/>
</dbReference>
<dbReference type="GO" id="GO:0046533">
    <property type="term" value="P:negative regulation of photoreceptor cell differentiation"/>
    <property type="evidence" value="ECO:0007669"/>
    <property type="project" value="Ensembl"/>
</dbReference>
<evidence type="ECO:0000256" key="7">
    <source>
        <dbReference type="ARBA" id="ARBA00053292"/>
    </source>
</evidence>
<evidence type="ECO:0000256" key="10">
    <source>
        <dbReference type="PROSITE-ProRule" id="PRU00108"/>
    </source>
</evidence>
<dbReference type="GO" id="GO:0009954">
    <property type="term" value="P:proximal/distal pattern formation"/>
    <property type="evidence" value="ECO:0007669"/>
    <property type="project" value="Ensembl"/>
</dbReference>
<feature type="region of interest" description="Disordered" evidence="12">
    <location>
        <begin position="95"/>
        <end position="118"/>
    </location>
</feature>
<dbReference type="GO" id="GO:0045944">
    <property type="term" value="P:positive regulation of transcription by RNA polymerase II"/>
    <property type="evidence" value="ECO:0007669"/>
    <property type="project" value="Ensembl"/>
</dbReference>
<dbReference type="GO" id="GO:0071773">
    <property type="term" value="P:cellular response to BMP stimulus"/>
    <property type="evidence" value="ECO:0007669"/>
    <property type="project" value="Ensembl"/>
</dbReference>
<evidence type="ECO:0000256" key="1">
    <source>
        <dbReference type="ARBA" id="ARBA00004123"/>
    </source>
</evidence>
<evidence type="ECO:0000313" key="15">
    <source>
        <dbReference type="Proteomes" id="UP000694417"/>
    </source>
</evidence>
<reference evidence="14" key="2">
    <citation type="submission" date="2025-09" db="UniProtKB">
        <authorList>
            <consortium name="Ensembl"/>
        </authorList>
    </citation>
    <scope>IDENTIFICATION</scope>
</reference>
<feature type="compositionally biased region" description="Basic and acidic residues" evidence="12">
    <location>
        <begin position="100"/>
        <end position="112"/>
    </location>
</feature>
<keyword evidence="15" id="KW-1185">Reference proteome</keyword>
<dbReference type="GO" id="GO:0021877">
    <property type="term" value="P:forebrain neuron fate commitment"/>
    <property type="evidence" value="ECO:0007669"/>
    <property type="project" value="Ensembl"/>
</dbReference>
<dbReference type="GO" id="GO:0043524">
    <property type="term" value="P:negative regulation of neuron apoptotic process"/>
    <property type="evidence" value="ECO:0007669"/>
    <property type="project" value="Ensembl"/>
</dbReference>
<evidence type="ECO:0000256" key="3">
    <source>
        <dbReference type="ARBA" id="ARBA00022473"/>
    </source>
</evidence>
<dbReference type="GO" id="GO:0021544">
    <property type="term" value="P:subpallium development"/>
    <property type="evidence" value="ECO:0007669"/>
    <property type="project" value="Ensembl"/>
</dbReference>
<dbReference type="InterPro" id="IPR050460">
    <property type="entry name" value="Distal-less_Homeobox_TF"/>
</dbReference>
<organism evidence="14 15">
    <name type="scientific">Urocitellus parryii</name>
    <name type="common">Arctic ground squirrel</name>
    <name type="synonym">Spermophilus parryii</name>
    <dbReference type="NCBI Taxonomy" id="9999"/>
    <lineage>
        <taxon>Eukaryota</taxon>
        <taxon>Metazoa</taxon>
        <taxon>Chordata</taxon>
        <taxon>Craniata</taxon>
        <taxon>Vertebrata</taxon>
        <taxon>Euteleostomi</taxon>
        <taxon>Mammalia</taxon>
        <taxon>Eutheria</taxon>
        <taxon>Euarchontoglires</taxon>
        <taxon>Glires</taxon>
        <taxon>Rodentia</taxon>
        <taxon>Sciuromorpha</taxon>
        <taxon>Sciuridae</taxon>
        <taxon>Xerinae</taxon>
        <taxon>Marmotini</taxon>
        <taxon>Urocitellus</taxon>
    </lineage>
</organism>
<feature type="compositionally biased region" description="Polar residues" evidence="12">
    <location>
        <begin position="1"/>
        <end position="14"/>
    </location>
</feature>
<dbReference type="GO" id="GO:0005829">
    <property type="term" value="C:cytosol"/>
    <property type="evidence" value="ECO:0007669"/>
    <property type="project" value="Ensembl"/>
</dbReference>
<dbReference type="GO" id="GO:0005654">
    <property type="term" value="C:nucleoplasm"/>
    <property type="evidence" value="ECO:0007669"/>
    <property type="project" value="Ensembl"/>
</dbReference>
<reference evidence="14" key="1">
    <citation type="submission" date="2025-08" db="UniProtKB">
        <authorList>
            <consortium name="Ensembl"/>
        </authorList>
    </citation>
    <scope>IDENTIFICATION</scope>
</reference>
<dbReference type="PRINTS" id="PR00024">
    <property type="entry name" value="HOMEOBOX"/>
</dbReference>
<dbReference type="PROSITE" id="PS00027">
    <property type="entry name" value="HOMEOBOX_1"/>
    <property type="match status" value="1"/>
</dbReference>
<sequence length="294" mass="32467">MTMTTMPESLNSPVSGKAVFMEFGPPNQQMSPSPMSHGHYSMHCLHSAGHSQPDGAYSSASSFSRPLGYPYVNSVSSHASSPYISSVQSYPGSASLAQSRLEDPGADSEKSTVVEGGEVRFNGKGKKIRKPRTIYSSLQLQALNRRFQQTQYLALPERAELAASLGLTQTQVKIWFQNKRSKFKKLMKQGGAALEGSALQGIWSLPEWVGWGWSAKERSGKGAGEQVWQGSPSLRNQKKGEMWLGEESRVQRLRDWSFLHAQPPLGSLKARDIMLCSYTLLHLAFCFAYRGCIL</sequence>
<dbReference type="InterPro" id="IPR009057">
    <property type="entry name" value="Homeodomain-like_sf"/>
</dbReference>
<evidence type="ECO:0000259" key="13">
    <source>
        <dbReference type="PROSITE" id="PS50071"/>
    </source>
</evidence>
<feature type="region of interest" description="Disordered" evidence="12">
    <location>
        <begin position="1"/>
        <end position="38"/>
    </location>
</feature>
<dbReference type="InterPro" id="IPR001356">
    <property type="entry name" value="HD"/>
</dbReference>
<evidence type="ECO:0000256" key="4">
    <source>
        <dbReference type="ARBA" id="ARBA00023125"/>
    </source>
</evidence>
<feature type="domain" description="Homeobox" evidence="13">
    <location>
        <begin position="126"/>
        <end position="186"/>
    </location>
</feature>
<protein>
    <recommendedName>
        <fullName evidence="9">Homeobox protein DLX-1</fullName>
    </recommendedName>
</protein>
<evidence type="ECO:0000256" key="9">
    <source>
        <dbReference type="ARBA" id="ARBA00067381"/>
    </source>
</evidence>
<dbReference type="GO" id="GO:0048715">
    <property type="term" value="P:negative regulation of oligodendrocyte differentiation"/>
    <property type="evidence" value="ECO:0007669"/>
    <property type="project" value="Ensembl"/>
</dbReference>
<gene>
    <name evidence="14" type="primary">DLX1</name>
</gene>
<keyword evidence="5 10" id="KW-0371">Homeobox</keyword>
<dbReference type="GO" id="GO:1903845">
    <property type="term" value="P:negative regulation of cellular response to transforming growth factor beta stimulus"/>
    <property type="evidence" value="ECO:0007669"/>
    <property type="project" value="Ensembl"/>
</dbReference>
<evidence type="ECO:0000256" key="6">
    <source>
        <dbReference type="ARBA" id="ARBA00023242"/>
    </source>
</evidence>
<dbReference type="SUPFAM" id="SSF46689">
    <property type="entry name" value="Homeodomain-like"/>
    <property type="match status" value="1"/>
</dbReference>
<dbReference type="Gene3D" id="1.10.10.60">
    <property type="entry name" value="Homeodomain-like"/>
    <property type="match status" value="1"/>
</dbReference>
<dbReference type="CDD" id="cd00086">
    <property type="entry name" value="homeodomain"/>
    <property type="match status" value="1"/>
</dbReference>
<dbReference type="GO" id="GO:0042475">
    <property type="term" value="P:odontogenesis of dentin-containing tooth"/>
    <property type="evidence" value="ECO:0007669"/>
    <property type="project" value="Ensembl"/>
</dbReference>
<comment type="subunit">
    <text evidence="8">Interacts with SMAD4 (via homeobox DNA-binding domain). Interacts (via homeobox DNA-binding domain) with POU4F2; this interaction suppresses DLX1-mediated transcriptional activity in postnatal retina and enhances retinal ganglion cell (RGC) differentiation.</text>
</comment>
<evidence type="ECO:0000256" key="5">
    <source>
        <dbReference type="ARBA" id="ARBA00023155"/>
    </source>
</evidence>
<dbReference type="GO" id="GO:0014016">
    <property type="term" value="P:neuroblast differentiation"/>
    <property type="evidence" value="ECO:0007669"/>
    <property type="project" value="Ensembl"/>
</dbReference>
<evidence type="ECO:0000256" key="12">
    <source>
        <dbReference type="SAM" id="MobiDB-lite"/>
    </source>
</evidence>
<dbReference type="GO" id="GO:0021893">
    <property type="term" value="P:cerebral cortex GABAergic interneuron fate commitment"/>
    <property type="evidence" value="ECO:0007669"/>
    <property type="project" value="Ensembl"/>
</dbReference>
<dbReference type="PANTHER" id="PTHR24327">
    <property type="entry name" value="HOMEOBOX PROTEIN"/>
    <property type="match status" value="1"/>
</dbReference>
<evidence type="ECO:0000313" key="14">
    <source>
        <dbReference type="Ensembl" id="ENSUPAP00010013283.1"/>
    </source>
</evidence>
<comment type="function">
    <text evidence="7">Plays a role as a transcriptional activator or repressor. Inhibits several cytokine signaling pathways, such as TGFB1, activin-A/INHBA and BMP4 by interfering with the transcriptional stimulatory activity of transcription factors, such as MSX2, FAST2, SMAD2 and SMAD3 during hematopoietic cell differentiation. Plays a role in terminal differentiation of interneurons, such as amacrine and bipolar cells in the developing retina. Likely to play a regulatory role in the development of the ventral forebrain. May play a role in craniofacial patterning and morphogenesis and may be involved in the early development of diencephalic subdivisions.</text>
</comment>
<dbReference type="GO" id="GO:0048709">
    <property type="term" value="P:oligodendrocyte differentiation"/>
    <property type="evidence" value="ECO:0007669"/>
    <property type="project" value="Ensembl"/>
</dbReference>
<dbReference type="GO" id="GO:0000122">
    <property type="term" value="P:negative regulation of transcription by RNA polymerase II"/>
    <property type="evidence" value="ECO:0007669"/>
    <property type="project" value="Ensembl"/>
</dbReference>
<keyword evidence="3" id="KW-0217">Developmental protein</keyword>
<accession>A0A8D2HJD9</accession>
<dbReference type="Proteomes" id="UP000694417">
    <property type="component" value="Unplaced"/>
</dbReference>
<dbReference type="GO" id="GO:1902871">
    <property type="term" value="P:positive regulation of amacrine cell differentiation"/>
    <property type="evidence" value="ECO:0007669"/>
    <property type="project" value="Ensembl"/>
</dbReference>
<dbReference type="GO" id="GO:0003682">
    <property type="term" value="F:chromatin binding"/>
    <property type="evidence" value="ECO:0007669"/>
    <property type="project" value="Ensembl"/>
</dbReference>
<dbReference type="FunFam" id="1.10.10.60:FF:000074">
    <property type="entry name" value="Distal-less homeobox 1"/>
    <property type="match status" value="1"/>
</dbReference>
<dbReference type="Pfam" id="PF00046">
    <property type="entry name" value="Homeodomain"/>
    <property type="match status" value="1"/>
</dbReference>
<dbReference type="Ensembl" id="ENSUPAT00010015222.1">
    <property type="protein sequence ID" value="ENSUPAP00010013283.1"/>
    <property type="gene ID" value="ENSUPAG00010010747.1"/>
</dbReference>
<dbReference type="SMART" id="SM00389">
    <property type="entry name" value="HOX"/>
    <property type="match status" value="1"/>
</dbReference>
<dbReference type="GO" id="GO:0000981">
    <property type="term" value="F:DNA-binding transcription factor activity, RNA polymerase II-specific"/>
    <property type="evidence" value="ECO:0007669"/>
    <property type="project" value="Ensembl"/>
</dbReference>
<dbReference type="GO" id="GO:0007219">
    <property type="term" value="P:Notch signaling pathway"/>
    <property type="evidence" value="ECO:0007669"/>
    <property type="project" value="Ensembl"/>
</dbReference>
<feature type="DNA-binding region" description="Homeobox" evidence="10">
    <location>
        <begin position="128"/>
        <end position="187"/>
    </location>
</feature>
<evidence type="ECO:0000256" key="8">
    <source>
        <dbReference type="ARBA" id="ARBA00061910"/>
    </source>
</evidence>
<dbReference type="GO" id="GO:0021766">
    <property type="term" value="P:hippocampus development"/>
    <property type="evidence" value="ECO:0007669"/>
    <property type="project" value="Ensembl"/>
</dbReference>
<keyword evidence="6 10" id="KW-0539">Nucleus</keyword>
<dbReference type="GO" id="GO:0071560">
    <property type="term" value="P:cellular response to transforming growth factor beta stimulus"/>
    <property type="evidence" value="ECO:0007669"/>
    <property type="project" value="Ensembl"/>
</dbReference>
<dbReference type="GO" id="GO:0000978">
    <property type="term" value="F:RNA polymerase II cis-regulatory region sequence-specific DNA binding"/>
    <property type="evidence" value="ECO:0007669"/>
    <property type="project" value="TreeGrafter"/>
</dbReference>
<dbReference type="AlphaFoldDB" id="A0A8D2HJD9"/>
<dbReference type="InterPro" id="IPR017970">
    <property type="entry name" value="Homeobox_CS"/>
</dbReference>
<dbReference type="GO" id="GO:0030514">
    <property type="term" value="P:negative regulation of BMP signaling pathway"/>
    <property type="evidence" value="ECO:0007669"/>
    <property type="project" value="Ensembl"/>
</dbReference>
<dbReference type="PANTHER" id="PTHR24327:SF33">
    <property type="entry name" value="HOMEOBOX PROTEIN DLX-1"/>
    <property type="match status" value="1"/>
</dbReference>
<dbReference type="PROSITE" id="PS50071">
    <property type="entry name" value="HOMEOBOX_2"/>
    <property type="match status" value="1"/>
</dbReference>
<feature type="compositionally biased region" description="Low complexity" evidence="12">
    <location>
        <begin position="25"/>
        <end position="36"/>
    </location>
</feature>
<evidence type="ECO:0000256" key="11">
    <source>
        <dbReference type="RuleBase" id="RU000682"/>
    </source>
</evidence>
<proteinExistence type="inferred from homology"/>
<comment type="similarity">
    <text evidence="2">Belongs to the distal-less homeobox family.</text>
</comment>
<evidence type="ECO:0000256" key="2">
    <source>
        <dbReference type="ARBA" id="ARBA00007916"/>
    </source>
</evidence>